<dbReference type="AlphaFoldDB" id="A0A9P8TQY6"/>
<dbReference type="Proteomes" id="UP000774326">
    <property type="component" value="Unassembled WGS sequence"/>
</dbReference>
<name>A0A9P8TQY6_WICPI</name>
<evidence type="ECO:0000313" key="2">
    <source>
        <dbReference type="Proteomes" id="UP000774326"/>
    </source>
</evidence>
<comment type="caution">
    <text evidence="1">The sequence shown here is derived from an EMBL/GenBank/DDBJ whole genome shotgun (WGS) entry which is preliminary data.</text>
</comment>
<organism evidence="1 2">
    <name type="scientific">Wickerhamomyces pijperi</name>
    <name type="common">Yeast</name>
    <name type="synonym">Pichia pijperi</name>
    <dbReference type="NCBI Taxonomy" id="599730"/>
    <lineage>
        <taxon>Eukaryota</taxon>
        <taxon>Fungi</taxon>
        <taxon>Dikarya</taxon>
        <taxon>Ascomycota</taxon>
        <taxon>Saccharomycotina</taxon>
        <taxon>Saccharomycetes</taxon>
        <taxon>Phaffomycetales</taxon>
        <taxon>Wickerhamomycetaceae</taxon>
        <taxon>Wickerhamomyces</taxon>
    </lineage>
</organism>
<reference evidence="1" key="1">
    <citation type="journal article" date="2021" name="Open Biol.">
        <title>Shared evolutionary footprints suggest mitochondrial oxidative damage underlies multiple complex I losses in fungi.</title>
        <authorList>
            <person name="Schikora-Tamarit M.A."/>
            <person name="Marcet-Houben M."/>
            <person name="Nosek J."/>
            <person name="Gabaldon T."/>
        </authorList>
    </citation>
    <scope>NUCLEOTIDE SEQUENCE</scope>
    <source>
        <strain evidence="1">CBS2887</strain>
    </source>
</reference>
<accession>A0A9P8TQY6</accession>
<reference evidence="1" key="2">
    <citation type="submission" date="2021-01" db="EMBL/GenBank/DDBJ databases">
        <authorList>
            <person name="Schikora-Tamarit M.A."/>
        </authorList>
    </citation>
    <scope>NUCLEOTIDE SEQUENCE</scope>
    <source>
        <strain evidence="1">CBS2887</strain>
    </source>
</reference>
<gene>
    <name evidence="1" type="ORF">WICPIJ_000298</name>
</gene>
<keyword evidence="2" id="KW-1185">Reference proteome</keyword>
<evidence type="ECO:0000313" key="1">
    <source>
        <dbReference type="EMBL" id="KAH3688698.1"/>
    </source>
</evidence>
<proteinExistence type="predicted"/>
<dbReference type="EMBL" id="JAEUBG010000192">
    <property type="protein sequence ID" value="KAH3688698.1"/>
    <property type="molecule type" value="Genomic_DNA"/>
</dbReference>
<sequence>MIPGQFGPTNLVLDWVFKMLAILNMSCCGIPSVMATANGISASMASSMAAAAMDGGTKIPVAVAPV</sequence>
<protein>
    <submittedName>
        <fullName evidence="1">Uncharacterized protein</fullName>
    </submittedName>
</protein>